<dbReference type="PANTHER" id="PTHR30160">
    <property type="entry name" value="TETRAACYLDISACCHARIDE 4'-KINASE-RELATED"/>
    <property type="match status" value="1"/>
</dbReference>
<evidence type="ECO:0000313" key="2">
    <source>
        <dbReference type="Proteomes" id="UP001154420"/>
    </source>
</evidence>
<dbReference type="Gene3D" id="3.40.50.2000">
    <property type="entry name" value="Glycogen Phosphorylase B"/>
    <property type="match status" value="1"/>
</dbReference>
<evidence type="ECO:0000313" key="1">
    <source>
        <dbReference type="EMBL" id="NBJ92058.1"/>
    </source>
</evidence>
<comment type="caution">
    <text evidence="1">The sequence shown here is derived from an EMBL/GenBank/DDBJ whole genome shotgun (WGS) entry which is preliminary data.</text>
</comment>
<dbReference type="InterPro" id="IPR051199">
    <property type="entry name" value="LPS_LOS_Heptosyltrfase"/>
</dbReference>
<dbReference type="GO" id="GO:0009244">
    <property type="term" value="P:lipopolysaccharide core region biosynthetic process"/>
    <property type="evidence" value="ECO:0007669"/>
    <property type="project" value="TreeGrafter"/>
</dbReference>
<accession>A0A9X5BE17</accession>
<keyword evidence="2" id="KW-1185">Reference proteome</keyword>
<proteinExistence type="predicted"/>
<gene>
    <name evidence="1" type="ORF">D5281_05505</name>
</gene>
<sequence length="411" mass="47215">MLWIIISLILFLCCLLEVFLLLLDHGIAAQLIITAKNMAAIQGWKAVGASILSFVIGKIRDVTGSSKRSKHFADDSVYIAFCPSGGLGDYIISAKVLENIQQICKCSIDVFCEKQQFGSAVYGSREDVCLRDYREFEKSRNSYDLGLLVEHFVHVKNYNGRRLRELSPVLYEKVQYIVTHWNQLYVNIPQQHWRERIQFERCRVLGLDRWTQLRMGEAFEIADKNVFIPMDKSFLEKWKQEGFAKGEYLTINYGADVMRAGFNQLKMWYREYYVKLVKLIHLEFPNMKVVQLGGADTEAVEGCDKYVLGESIEQTKWILKSSQVHIDCEGGLVHLATQLGTKCIVIFGPTPLHMYGYEENINLQSEGCHNCMGVYGDWAYQCFKTGSYTQCMADITPEMVLKSVKRVCQRE</sequence>
<dbReference type="EMBL" id="QZDT01000005">
    <property type="protein sequence ID" value="NBJ92058.1"/>
    <property type="molecule type" value="Genomic_DNA"/>
</dbReference>
<dbReference type="AlphaFoldDB" id="A0A9X5BE17"/>
<name>A0A9X5BE17_9FIRM</name>
<protein>
    <submittedName>
        <fullName evidence="1">Lipopolysaccharide heptosyltransferase family protein</fullName>
    </submittedName>
</protein>
<dbReference type="Proteomes" id="UP001154420">
    <property type="component" value="Unassembled WGS sequence"/>
</dbReference>
<dbReference type="GO" id="GO:0005829">
    <property type="term" value="C:cytosol"/>
    <property type="evidence" value="ECO:0007669"/>
    <property type="project" value="TreeGrafter"/>
</dbReference>
<reference evidence="1" key="1">
    <citation type="submission" date="2018-09" db="EMBL/GenBank/DDBJ databases">
        <title>Murine metabolic-syndrome-specific gut microbial biobank.</title>
        <authorList>
            <person name="Liu C."/>
        </authorList>
    </citation>
    <scope>NUCLEOTIDE SEQUENCE</scope>
    <source>
        <strain evidence="1">D42-62</strain>
    </source>
</reference>
<dbReference type="GO" id="GO:0008713">
    <property type="term" value="F:ADP-heptose-lipopolysaccharide heptosyltransferase activity"/>
    <property type="evidence" value="ECO:0007669"/>
    <property type="project" value="TreeGrafter"/>
</dbReference>
<dbReference type="OrthoDB" id="2068453at2"/>
<dbReference type="RefSeq" id="WP_160559124.1">
    <property type="nucleotide sequence ID" value="NZ_QZDT01000005.1"/>
</dbReference>
<dbReference type="SUPFAM" id="SSF53756">
    <property type="entry name" value="UDP-Glycosyltransferase/glycogen phosphorylase"/>
    <property type="match status" value="1"/>
</dbReference>
<organism evidence="1 2">
    <name type="scientific">Parablautia muri</name>
    <dbReference type="NCBI Taxonomy" id="2320879"/>
    <lineage>
        <taxon>Bacteria</taxon>
        <taxon>Bacillati</taxon>
        <taxon>Bacillota</taxon>
        <taxon>Clostridia</taxon>
        <taxon>Lachnospirales</taxon>
        <taxon>Lachnospiraceae</taxon>
        <taxon>Parablautia</taxon>
    </lineage>
</organism>